<evidence type="ECO:0000256" key="5">
    <source>
        <dbReference type="ARBA" id="ARBA00022723"/>
    </source>
</evidence>
<dbReference type="Gene3D" id="3.40.630.10">
    <property type="entry name" value="Zn peptidases"/>
    <property type="match status" value="1"/>
</dbReference>
<keyword evidence="8 9" id="KW-0482">Metalloprotease</keyword>
<dbReference type="Proteomes" id="UP001209854">
    <property type="component" value="Unassembled WGS sequence"/>
</dbReference>
<dbReference type="SUPFAM" id="SSF101821">
    <property type="entry name" value="Aminopeptidase/glucanase lid domain"/>
    <property type="match status" value="1"/>
</dbReference>
<keyword evidence="3 9" id="KW-0031">Aminopeptidase</keyword>
<evidence type="ECO:0000256" key="9">
    <source>
        <dbReference type="RuleBase" id="RU004386"/>
    </source>
</evidence>
<evidence type="ECO:0000256" key="1">
    <source>
        <dbReference type="ARBA" id="ARBA00001947"/>
    </source>
</evidence>
<comment type="cofactor">
    <cofactor evidence="1 10">
        <name>Zn(2+)</name>
        <dbReference type="ChEBI" id="CHEBI:29105"/>
    </cofactor>
</comment>
<comment type="caution">
    <text evidence="11">The sequence shown here is derived from an EMBL/GenBank/DDBJ whole genome shotgun (WGS) entry which is preliminary data.</text>
</comment>
<dbReference type="SUPFAM" id="SSF53187">
    <property type="entry name" value="Zn-dependent exopeptidases"/>
    <property type="match status" value="1"/>
</dbReference>
<evidence type="ECO:0000256" key="2">
    <source>
        <dbReference type="ARBA" id="ARBA00008290"/>
    </source>
</evidence>
<dbReference type="Pfam" id="PF02127">
    <property type="entry name" value="Peptidase_M18"/>
    <property type="match status" value="1"/>
</dbReference>
<dbReference type="RefSeq" id="WP_262567291.1">
    <property type="nucleotide sequence ID" value="NZ_JAPFCC010000001.1"/>
</dbReference>
<keyword evidence="5 9" id="KW-0479">Metal-binding</keyword>
<comment type="similarity">
    <text evidence="2 9">Belongs to the peptidase M18 family.</text>
</comment>
<protein>
    <recommendedName>
        <fullName evidence="10">M18 family aminopeptidase</fullName>
        <ecNumber evidence="10">3.4.11.-</ecNumber>
    </recommendedName>
</protein>
<keyword evidence="6 9" id="KW-0378">Hydrolase</keyword>
<evidence type="ECO:0000313" key="12">
    <source>
        <dbReference type="Proteomes" id="UP001209854"/>
    </source>
</evidence>
<reference evidence="11 12" key="1">
    <citation type="submission" date="2022-10" db="EMBL/GenBank/DDBJ databases">
        <title>High-quality genome sequences of two octocoral-associated bacteria, Endozoicomonas euniceicola EF212 and Endozoicomonas gorgoniicola PS125.</title>
        <authorList>
            <person name="Chiou Y.-J."/>
            <person name="Chen Y.-H."/>
        </authorList>
    </citation>
    <scope>NUCLEOTIDE SEQUENCE [LARGE SCALE GENOMIC DNA]</scope>
    <source>
        <strain evidence="11 12">PS125</strain>
    </source>
</reference>
<keyword evidence="4 9" id="KW-0645">Protease</keyword>
<evidence type="ECO:0000256" key="4">
    <source>
        <dbReference type="ARBA" id="ARBA00022670"/>
    </source>
</evidence>
<evidence type="ECO:0000256" key="10">
    <source>
        <dbReference type="RuleBase" id="RU004387"/>
    </source>
</evidence>
<gene>
    <name evidence="11" type="ORF">NX722_06615</name>
</gene>
<accession>A0ABT3MSI2</accession>
<dbReference type="GO" id="GO:0004177">
    <property type="term" value="F:aminopeptidase activity"/>
    <property type="evidence" value="ECO:0007669"/>
    <property type="project" value="UniProtKB-KW"/>
</dbReference>
<dbReference type="InterPro" id="IPR023358">
    <property type="entry name" value="Peptidase_M18_dom2"/>
</dbReference>
<keyword evidence="12" id="KW-1185">Reference proteome</keyword>
<dbReference type="InterPro" id="IPR001948">
    <property type="entry name" value="Peptidase_M18"/>
</dbReference>
<evidence type="ECO:0000256" key="8">
    <source>
        <dbReference type="ARBA" id="ARBA00023049"/>
    </source>
</evidence>
<keyword evidence="7 9" id="KW-0862">Zinc</keyword>
<dbReference type="PRINTS" id="PR00932">
    <property type="entry name" value="AMINO1PTASE"/>
</dbReference>
<dbReference type="Gene3D" id="2.30.250.10">
    <property type="entry name" value="Aminopeptidase i, Domain 2"/>
    <property type="match status" value="1"/>
</dbReference>
<evidence type="ECO:0000256" key="6">
    <source>
        <dbReference type="ARBA" id="ARBA00022801"/>
    </source>
</evidence>
<dbReference type="EMBL" id="JAPFCC010000001">
    <property type="protein sequence ID" value="MCW7552323.1"/>
    <property type="molecule type" value="Genomic_DNA"/>
</dbReference>
<organism evidence="11 12">
    <name type="scientific">Endozoicomonas gorgoniicola</name>
    <dbReference type="NCBI Taxonomy" id="1234144"/>
    <lineage>
        <taxon>Bacteria</taxon>
        <taxon>Pseudomonadati</taxon>
        <taxon>Pseudomonadota</taxon>
        <taxon>Gammaproteobacteria</taxon>
        <taxon>Oceanospirillales</taxon>
        <taxon>Endozoicomonadaceae</taxon>
        <taxon>Endozoicomonas</taxon>
    </lineage>
</organism>
<evidence type="ECO:0000256" key="3">
    <source>
        <dbReference type="ARBA" id="ARBA00022438"/>
    </source>
</evidence>
<dbReference type="PANTHER" id="PTHR28570">
    <property type="entry name" value="ASPARTYL AMINOPEPTIDASE"/>
    <property type="match status" value="1"/>
</dbReference>
<sequence length="462" mass="51669">MLYQRDNGWKALNPEQKENITVFCEGYKQYLDAGKTERKCVTEAIRLAEARGFISADSKTTLVPGDRVWFNNREKNVVLAVIGQQDIAKGANFVVSHIDSPRLDIKQQPLYEDTELALMKTHYYGGIKKYQWASRPLALHGLVVLKNGQKVDITIGEQDSDPVFTIPDLLPHLDHKVQRDRKASEVLKGEEMHILVGSEPTTINDETIKDRVKYNILQKLNEAYGIVEEDFISAELQLVPAGKARDVGIDRSLVGAYGHDDRICAYTSLKAILDIDHTPQTTAICFLVDKEETGSTGSTGLQSRYLEYFMDELITKIRHQDYSARVLRQCLWNSRALSSDVNAGINPLFKSVHDEQNASKLGYGLVLTKYTGSRGKSMTNDADAEYIAQLRQLFDSAGIKWQVGMLGKVDEGGGGTVAKFLAHYGIRTIDAGPALLSMHSPLEVASKFDIYETYRAYQAFYG</sequence>
<evidence type="ECO:0000313" key="11">
    <source>
        <dbReference type="EMBL" id="MCW7552323.1"/>
    </source>
</evidence>
<evidence type="ECO:0000256" key="7">
    <source>
        <dbReference type="ARBA" id="ARBA00022833"/>
    </source>
</evidence>
<dbReference type="NCBIfam" id="NF002600">
    <property type="entry name" value="PRK02256.1"/>
    <property type="match status" value="1"/>
</dbReference>
<dbReference type="PANTHER" id="PTHR28570:SF2">
    <property type="entry name" value="M18 FAMILY AMINOPEPTIDASE 1-RELATED"/>
    <property type="match status" value="1"/>
</dbReference>
<proteinExistence type="inferred from homology"/>
<name>A0ABT3MSI2_9GAMM</name>
<dbReference type="EC" id="3.4.11.-" evidence="10"/>